<evidence type="ECO:0000256" key="2">
    <source>
        <dbReference type="ARBA" id="ARBA00022723"/>
    </source>
</evidence>
<evidence type="ECO:0000259" key="6">
    <source>
        <dbReference type="PROSITE" id="PS51819"/>
    </source>
</evidence>
<evidence type="ECO:0000256" key="3">
    <source>
        <dbReference type="ARBA" id="ARBA00022737"/>
    </source>
</evidence>
<dbReference type="GO" id="GO:0006572">
    <property type="term" value="P:L-tyrosine catabolic process"/>
    <property type="evidence" value="ECO:0007669"/>
    <property type="project" value="TreeGrafter"/>
</dbReference>
<protein>
    <submittedName>
        <fullName evidence="7">4-hydroxymandelate synthase</fullName>
    </submittedName>
</protein>
<feature type="binding site" evidence="5">
    <location>
        <position position="213"/>
    </location>
    <ligand>
        <name>Fe cation</name>
        <dbReference type="ChEBI" id="CHEBI:24875"/>
    </ligand>
</feature>
<dbReference type="PROSITE" id="PS51819">
    <property type="entry name" value="VOC"/>
    <property type="match status" value="2"/>
</dbReference>
<keyword evidence="3" id="KW-0677">Repeat</keyword>
<dbReference type="EMBL" id="PVMZ01000039">
    <property type="protein sequence ID" value="PRX08629.1"/>
    <property type="molecule type" value="Genomic_DNA"/>
</dbReference>
<comment type="cofactor">
    <cofactor evidence="5">
        <name>Fe cation</name>
        <dbReference type="ChEBI" id="CHEBI:24875"/>
    </cofactor>
    <text evidence="5">Binds 1 Fe cation per subunit.</text>
</comment>
<dbReference type="Gene3D" id="3.10.180.10">
    <property type="entry name" value="2,3-Dihydroxybiphenyl 1,2-Dioxygenase, domain 1"/>
    <property type="match status" value="2"/>
</dbReference>
<dbReference type="CDD" id="cd07250">
    <property type="entry name" value="HPPD_C_like"/>
    <property type="match status" value="1"/>
</dbReference>
<evidence type="ECO:0000256" key="5">
    <source>
        <dbReference type="PIRSR" id="PIRSR009283-1"/>
    </source>
</evidence>
<dbReference type="InterPro" id="IPR004360">
    <property type="entry name" value="Glyas_Fos-R_dOase_dom"/>
</dbReference>
<dbReference type="InterPro" id="IPR029068">
    <property type="entry name" value="Glyas_Bleomycin-R_OHBP_Dase"/>
</dbReference>
<accession>A0A2T0JLX9</accession>
<evidence type="ECO:0000313" key="8">
    <source>
        <dbReference type="Proteomes" id="UP000239415"/>
    </source>
</evidence>
<dbReference type="InterPro" id="IPR041735">
    <property type="entry name" value="4OHPhenylPyrv_dOase_C"/>
</dbReference>
<dbReference type="InterPro" id="IPR005956">
    <property type="entry name" value="4OHPhenylPyrv_dOase"/>
</dbReference>
<reference evidence="7 8" key="1">
    <citation type="submission" date="2018-03" db="EMBL/GenBank/DDBJ databases">
        <title>Genomic Encyclopedia of Archaeal and Bacterial Type Strains, Phase II (KMG-II): from individual species to whole genera.</title>
        <authorList>
            <person name="Goeker M."/>
        </authorList>
    </citation>
    <scope>NUCLEOTIDE SEQUENCE [LARGE SCALE GENOMIC DNA]</scope>
    <source>
        <strain evidence="7 8">DSM 43146</strain>
    </source>
</reference>
<dbReference type="RefSeq" id="WP_106330749.1">
    <property type="nucleotide sequence ID" value="NZ_BOMO01000179.1"/>
</dbReference>
<dbReference type="PIRSF" id="PIRSF009283">
    <property type="entry name" value="HPP_dOase"/>
    <property type="match status" value="1"/>
</dbReference>
<dbReference type="SUPFAM" id="SSF54593">
    <property type="entry name" value="Glyoxalase/Bleomycin resistance protein/Dihydroxybiphenyl dioxygenase"/>
    <property type="match status" value="1"/>
</dbReference>
<keyword evidence="2 5" id="KW-0479">Metal-binding</keyword>
<evidence type="ECO:0000313" key="7">
    <source>
        <dbReference type="EMBL" id="PRX08629.1"/>
    </source>
</evidence>
<dbReference type="Pfam" id="PF00903">
    <property type="entry name" value="Glyoxalase"/>
    <property type="match status" value="2"/>
</dbReference>
<organism evidence="7 8">
    <name type="scientific">Actinoplanes italicus</name>
    <dbReference type="NCBI Taxonomy" id="113567"/>
    <lineage>
        <taxon>Bacteria</taxon>
        <taxon>Bacillati</taxon>
        <taxon>Actinomycetota</taxon>
        <taxon>Actinomycetes</taxon>
        <taxon>Micromonosporales</taxon>
        <taxon>Micromonosporaceae</taxon>
        <taxon>Actinoplanes</taxon>
    </lineage>
</organism>
<feature type="binding site" evidence="5">
    <location>
        <position position="292"/>
    </location>
    <ligand>
        <name>Fe cation</name>
        <dbReference type="ChEBI" id="CHEBI:24875"/>
    </ligand>
</feature>
<gene>
    <name evidence="7" type="ORF">CLV67_13916</name>
</gene>
<dbReference type="OrthoDB" id="9780241at2"/>
<dbReference type="GO" id="GO:0046872">
    <property type="term" value="F:metal ion binding"/>
    <property type="evidence" value="ECO:0007669"/>
    <property type="project" value="UniProtKB-KW"/>
</dbReference>
<feature type="domain" description="VOC" evidence="6">
    <location>
        <begin position="130"/>
        <end position="281"/>
    </location>
</feature>
<sequence>MPVKRIGYVELYVGDLNSSLDYFVDALGFTETGRSAGPGLDSVHLAQGTFRLRVSAGPATAAFVDAHGDGIADIAFVCDDVTATRDRAVSAGATLFTGGAQPVVSGFGAVRHTLLPDGPDETVPGGLIQELDHVAVCVDAATLASSVQFYLAGFGMEIYSSEYIEVGGQAMDSVVVRSPSGGVTFTILEPDSEKNAGQIDAFLERNNGAGVQHLAFLVDDIVGAVRHYRNSGVEFLSTPASYYDVLGERLGGMSEEIADLRSTSVLADRDEWGYLLQLFSRSPHERNTLFYELIQRRGARGFGSSNIRALYEAVERDRVMTE</sequence>
<dbReference type="Proteomes" id="UP000239415">
    <property type="component" value="Unassembled WGS sequence"/>
</dbReference>
<proteinExistence type="inferred from homology"/>
<comment type="similarity">
    <text evidence="1">Belongs to the 4HPPD family.</text>
</comment>
<dbReference type="GO" id="GO:0003868">
    <property type="term" value="F:4-hydroxyphenylpyruvate dioxygenase activity"/>
    <property type="evidence" value="ECO:0007669"/>
    <property type="project" value="InterPro"/>
</dbReference>
<keyword evidence="4 5" id="KW-0408">Iron</keyword>
<evidence type="ECO:0000256" key="1">
    <source>
        <dbReference type="ARBA" id="ARBA00005877"/>
    </source>
</evidence>
<dbReference type="AlphaFoldDB" id="A0A2T0JLX9"/>
<dbReference type="InterPro" id="IPR037523">
    <property type="entry name" value="VOC_core"/>
</dbReference>
<name>A0A2T0JLX9_9ACTN</name>
<keyword evidence="8" id="KW-1185">Reference proteome</keyword>
<dbReference type="PANTHER" id="PTHR11959:SF1">
    <property type="entry name" value="4-HYDROXYPHENYLPYRUVATE DIOXYGENASE"/>
    <property type="match status" value="1"/>
</dbReference>
<feature type="binding site" evidence="5">
    <location>
        <position position="133"/>
    </location>
    <ligand>
        <name>Fe cation</name>
        <dbReference type="ChEBI" id="CHEBI:24875"/>
    </ligand>
</feature>
<comment type="caution">
    <text evidence="7">The sequence shown here is derived from an EMBL/GenBank/DDBJ whole genome shotgun (WGS) entry which is preliminary data.</text>
</comment>
<evidence type="ECO:0000256" key="4">
    <source>
        <dbReference type="ARBA" id="ARBA00023004"/>
    </source>
</evidence>
<dbReference type="PANTHER" id="PTHR11959">
    <property type="entry name" value="4-HYDROXYPHENYLPYRUVATE DIOXYGENASE"/>
    <property type="match status" value="1"/>
</dbReference>
<feature type="domain" description="VOC" evidence="6">
    <location>
        <begin position="5"/>
        <end position="134"/>
    </location>
</feature>